<keyword evidence="5" id="KW-1185">Reference proteome</keyword>
<dbReference type="GO" id="GO:0016209">
    <property type="term" value="F:antioxidant activity"/>
    <property type="evidence" value="ECO:0007669"/>
    <property type="project" value="InterPro"/>
</dbReference>
<dbReference type="InterPro" id="IPR000866">
    <property type="entry name" value="AhpC/TSA"/>
</dbReference>
<dbReference type="InterPro" id="IPR017937">
    <property type="entry name" value="Thioredoxin_CS"/>
</dbReference>
<accession>A0A0M9DHN6</accession>
<keyword evidence="1" id="KW-1015">Disulfide bond</keyword>
<proteinExistence type="predicted"/>
<dbReference type="PROSITE" id="PS51352">
    <property type="entry name" value="THIOREDOXIN_2"/>
    <property type="match status" value="1"/>
</dbReference>
<gene>
    <name evidence="4" type="ORF">ADM90_14835</name>
</gene>
<reference evidence="4 5" key="1">
    <citation type="submission" date="2015-07" db="EMBL/GenBank/DDBJ databases">
        <title>Genome sequencing project for genomic taxonomy and phylogenomics of Bacillus-like bacteria.</title>
        <authorList>
            <person name="Liu B."/>
            <person name="Wang J."/>
            <person name="Zhu Y."/>
            <person name="Liu G."/>
            <person name="Chen Q."/>
            <person name="Chen Z."/>
            <person name="Che J."/>
            <person name="Ge C."/>
            <person name="Shi H."/>
            <person name="Pan Z."/>
            <person name="Liu X."/>
        </authorList>
    </citation>
    <scope>NUCLEOTIDE SEQUENCE [LARGE SCALE GENOMIC DNA]</scope>
    <source>
        <strain evidence="4 5">DSM 54</strain>
    </source>
</reference>
<sequence>MKNWLSVSVILILMGIVFINYLASDKTETSKEILDSTVNTTDIKLSDRAVRNFELPNISGEQTTLYNYLGKPIVLVFWATWCGPCNEEMPRLQNYYETKKDVQIVTVNATDTEASIDTVTKYATKKGWDLPILLDETGDIRKRFGGFTIPTTIFLSGNGEIVHEVYGPIDEQYIDNIINEL</sequence>
<evidence type="ECO:0000256" key="1">
    <source>
        <dbReference type="ARBA" id="ARBA00023157"/>
    </source>
</evidence>
<feature type="domain" description="Thioredoxin" evidence="3">
    <location>
        <begin position="44"/>
        <end position="181"/>
    </location>
</feature>
<dbReference type="PROSITE" id="PS00194">
    <property type="entry name" value="THIOREDOXIN_1"/>
    <property type="match status" value="1"/>
</dbReference>
<evidence type="ECO:0000259" key="3">
    <source>
        <dbReference type="PROSITE" id="PS51352"/>
    </source>
</evidence>
<dbReference type="PANTHER" id="PTHR42852:SF17">
    <property type="entry name" value="THIOREDOXIN-LIKE PROTEIN HI_1115"/>
    <property type="match status" value="1"/>
</dbReference>
<evidence type="ECO:0000313" key="5">
    <source>
        <dbReference type="Proteomes" id="UP000037977"/>
    </source>
</evidence>
<dbReference type="InterPro" id="IPR050553">
    <property type="entry name" value="Thioredoxin_ResA/DsbE_sf"/>
</dbReference>
<dbReference type="InterPro" id="IPR013766">
    <property type="entry name" value="Thioredoxin_domain"/>
</dbReference>
<dbReference type="EMBL" id="LGCI01000009">
    <property type="protein sequence ID" value="KOY81658.1"/>
    <property type="molecule type" value="Genomic_DNA"/>
</dbReference>
<evidence type="ECO:0000313" key="4">
    <source>
        <dbReference type="EMBL" id="KOY81658.1"/>
    </source>
</evidence>
<dbReference type="STRING" id="33935.ADM90_14835"/>
<comment type="caution">
    <text evidence="4">The sequence shown here is derived from an EMBL/GenBank/DDBJ whole genome shotgun (WGS) entry which is preliminary data.</text>
</comment>
<evidence type="ECO:0000256" key="2">
    <source>
        <dbReference type="SAM" id="Phobius"/>
    </source>
</evidence>
<organism evidence="4 5">
    <name type="scientific">Lysinibacillus macroides</name>
    <dbReference type="NCBI Taxonomy" id="33935"/>
    <lineage>
        <taxon>Bacteria</taxon>
        <taxon>Bacillati</taxon>
        <taxon>Bacillota</taxon>
        <taxon>Bacilli</taxon>
        <taxon>Bacillales</taxon>
        <taxon>Bacillaceae</taxon>
        <taxon>Lysinibacillus</taxon>
    </lineage>
</organism>
<dbReference type="PANTHER" id="PTHR42852">
    <property type="entry name" value="THIOL:DISULFIDE INTERCHANGE PROTEIN DSBE"/>
    <property type="match status" value="1"/>
</dbReference>
<dbReference type="Proteomes" id="UP000037977">
    <property type="component" value="Unassembled WGS sequence"/>
</dbReference>
<dbReference type="InterPro" id="IPR036249">
    <property type="entry name" value="Thioredoxin-like_sf"/>
</dbReference>
<dbReference type="RefSeq" id="WP_053995725.1">
    <property type="nucleotide sequence ID" value="NZ_CP065643.1"/>
</dbReference>
<name>A0A0M9DHN6_9BACI</name>
<dbReference type="PATRIC" id="fig|33935.3.peg.4997"/>
<dbReference type="AlphaFoldDB" id="A0A0M9DHN6"/>
<dbReference type="Gene3D" id="3.40.30.10">
    <property type="entry name" value="Glutaredoxin"/>
    <property type="match status" value="1"/>
</dbReference>
<dbReference type="OrthoDB" id="25753at2"/>
<keyword evidence="2" id="KW-0472">Membrane</keyword>
<dbReference type="SUPFAM" id="SSF52833">
    <property type="entry name" value="Thioredoxin-like"/>
    <property type="match status" value="1"/>
</dbReference>
<feature type="transmembrane region" description="Helical" evidence="2">
    <location>
        <begin position="6"/>
        <end position="23"/>
    </location>
</feature>
<keyword evidence="2" id="KW-0812">Transmembrane</keyword>
<dbReference type="Pfam" id="PF00578">
    <property type="entry name" value="AhpC-TSA"/>
    <property type="match status" value="1"/>
</dbReference>
<dbReference type="GO" id="GO:0016491">
    <property type="term" value="F:oxidoreductase activity"/>
    <property type="evidence" value="ECO:0007669"/>
    <property type="project" value="InterPro"/>
</dbReference>
<protein>
    <submittedName>
        <fullName evidence="4">Cytochrome c biogenesis protein</fullName>
    </submittedName>
</protein>
<dbReference type="CDD" id="cd02966">
    <property type="entry name" value="TlpA_like_family"/>
    <property type="match status" value="1"/>
</dbReference>
<keyword evidence="2" id="KW-1133">Transmembrane helix</keyword>